<organism evidence="1 2">
    <name type="scientific">Novosphingobium endophyticum</name>
    <dbReference type="NCBI Taxonomy" id="1955250"/>
    <lineage>
        <taxon>Bacteria</taxon>
        <taxon>Pseudomonadati</taxon>
        <taxon>Pseudomonadota</taxon>
        <taxon>Alphaproteobacteria</taxon>
        <taxon>Sphingomonadales</taxon>
        <taxon>Sphingomonadaceae</taxon>
        <taxon>Novosphingobium</taxon>
    </lineage>
</organism>
<proteinExistence type="predicted"/>
<gene>
    <name evidence="1" type="ORF">GCM10011494_21360</name>
</gene>
<comment type="caution">
    <text evidence="1">The sequence shown here is derived from an EMBL/GenBank/DDBJ whole genome shotgun (WGS) entry which is preliminary data.</text>
</comment>
<reference evidence="1" key="1">
    <citation type="journal article" date="2014" name="Int. J. Syst. Evol. Microbiol.">
        <title>Complete genome sequence of Corynebacterium casei LMG S-19264T (=DSM 44701T), isolated from a smear-ripened cheese.</title>
        <authorList>
            <consortium name="US DOE Joint Genome Institute (JGI-PGF)"/>
            <person name="Walter F."/>
            <person name="Albersmeier A."/>
            <person name="Kalinowski J."/>
            <person name="Ruckert C."/>
        </authorList>
    </citation>
    <scope>NUCLEOTIDE SEQUENCE</scope>
    <source>
        <strain evidence="1">CGMCC 1.15095</strain>
    </source>
</reference>
<evidence type="ECO:0000313" key="2">
    <source>
        <dbReference type="Proteomes" id="UP000608154"/>
    </source>
</evidence>
<accession>A0A916TSY6</accession>
<keyword evidence="2" id="KW-1185">Reference proteome</keyword>
<sequence>MLQDHSSGIGDSTDDFRAASLDAAKKLTVHIVNPKGAWHSLLLAWIRAS</sequence>
<reference evidence="1" key="2">
    <citation type="submission" date="2020-09" db="EMBL/GenBank/DDBJ databases">
        <authorList>
            <person name="Sun Q."/>
            <person name="Zhou Y."/>
        </authorList>
    </citation>
    <scope>NUCLEOTIDE SEQUENCE</scope>
    <source>
        <strain evidence="1">CGMCC 1.15095</strain>
    </source>
</reference>
<dbReference type="EMBL" id="BMHK01000012">
    <property type="protein sequence ID" value="GGC02517.1"/>
    <property type="molecule type" value="Genomic_DNA"/>
</dbReference>
<evidence type="ECO:0000313" key="1">
    <source>
        <dbReference type="EMBL" id="GGC02517.1"/>
    </source>
</evidence>
<dbReference type="AlphaFoldDB" id="A0A916TSY6"/>
<protein>
    <submittedName>
        <fullName evidence="1">Uncharacterized protein</fullName>
    </submittedName>
</protein>
<dbReference type="Proteomes" id="UP000608154">
    <property type="component" value="Unassembled WGS sequence"/>
</dbReference>
<name>A0A916TSY6_9SPHN</name>